<evidence type="ECO:0000259" key="3">
    <source>
        <dbReference type="Pfam" id="PF02719"/>
    </source>
</evidence>
<sequence>MNTHQGISMHIVEYVQKLNKTQKRMIWLLADLAMFIIAGVLSYLFFLTLIKVPALSYAVHTILAFSIYVILSYVFQISNKINRYTSVIDIILLFIIALLSGALSGLLCTLFFSTFSFRFTVLTMIVSSLGIIGLRLLWQMIYLSRYKNNHVEDEIKKIVLIGAGDGGSLFMNSYRRNKGNLNVVAILDDDLDKKGQNISGVDVLGDIELIPELVKQYGKLEAIVAIPSLPPAKYELILEMCNRNNVEVFKMPKVEEVIQGVYQPKQAMRKVNISDLLGRKEIKLDETKLRNELEGKTILITGAGGSIGSEIVRQVTRFNPKRVILLGHGENSIYLIYHELLKLKTFTEFRPVIADVQDYKRILEVFEKEKPDIVYHAAAHKHVPLMESNPVEAFKNNILGTYNVAKAVDAAKLPKMVLVSTDKAVNPPNVMGATKRVAELIITGMNEKSQSNYCAVRFGNVLGSRGSVIPVFEKQIAEGGPITVTDFRMTRYFMTIPEASRLVIYAGAYANGGEVFILDMGDPVKIVDLAKKMILLSGHKENEIEIVESGIRPGEKLYEELLTSTELVGNQLNEKIFIGKVAQMPINQIDSFIQELHQNIGNSRKLKEKIITFANESAN</sequence>
<dbReference type="Pfam" id="PF13727">
    <property type="entry name" value="CoA_binding_3"/>
    <property type="match status" value="1"/>
</dbReference>
<evidence type="ECO:0000256" key="1">
    <source>
        <dbReference type="ARBA" id="ARBA00007430"/>
    </source>
</evidence>
<dbReference type="CDD" id="cd05237">
    <property type="entry name" value="UDP_invert_4-6DH_SDR_e"/>
    <property type="match status" value="1"/>
</dbReference>
<dbReference type="Gene3D" id="3.40.50.720">
    <property type="entry name" value="NAD(P)-binding Rossmann-like Domain"/>
    <property type="match status" value="2"/>
</dbReference>
<dbReference type="Proteomes" id="UP000440066">
    <property type="component" value="Unassembled WGS sequence"/>
</dbReference>
<feature type="domain" description="Polysaccharide biosynthesis protein CapD-like" evidence="3">
    <location>
        <begin position="298"/>
        <end position="578"/>
    </location>
</feature>
<dbReference type="PANTHER" id="PTHR43318">
    <property type="entry name" value="UDP-N-ACETYLGLUCOSAMINE 4,6-DEHYDRATASE"/>
    <property type="match status" value="1"/>
</dbReference>
<feature type="transmembrane region" description="Helical" evidence="2">
    <location>
        <begin position="119"/>
        <end position="138"/>
    </location>
</feature>
<proteinExistence type="inferred from homology"/>
<dbReference type="InterPro" id="IPR051203">
    <property type="entry name" value="Polysaccharide_Synthase-Rel"/>
</dbReference>
<evidence type="ECO:0000313" key="5">
    <source>
        <dbReference type="Proteomes" id="UP000440066"/>
    </source>
</evidence>
<organism evidence="4 5">
    <name type="scientific">Fundicoccus ignavus</name>
    <dbReference type="NCBI Taxonomy" id="2664442"/>
    <lineage>
        <taxon>Bacteria</taxon>
        <taxon>Bacillati</taxon>
        <taxon>Bacillota</taxon>
        <taxon>Bacilli</taxon>
        <taxon>Lactobacillales</taxon>
        <taxon>Aerococcaceae</taxon>
        <taxon>Fundicoccus</taxon>
    </lineage>
</organism>
<dbReference type="InterPro" id="IPR003869">
    <property type="entry name" value="Polysac_CapD-like"/>
</dbReference>
<dbReference type="PANTHER" id="PTHR43318:SF1">
    <property type="entry name" value="POLYSACCHARIDE BIOSYNTHESIS PROTEIN EPSC-RELATED"/>
    <property type="match status" value="1"/>
</dbReference>
<feature type="transmembrane region" description="Helical" evidence="2">
    <location>
        <begin position="87"/>
        <end position="113"/>
    </location>
</feature>
<dbReference type="SUPFAM" id="SSF53335">
    <property type="entry name" value="S-adenosyl-L-methionine-dependent methyltransferases"/>
    <property type="match status" value="1"/>
</dbReference>
<name>A0A844C844_9LACT</name>
<comment type="similarity">
    <text evidence="1">Belongs to the polysaccharide synthase family.</text>
</comment>
<feature type="transmembrane region" description="Helical" evidence="2">
    <location>
        <begin position="54"/>
        <end position="75"/>
    </location>
</feature>
<dbReference type="AlphaFoldDB" id="A0A844C844"/>
<gene>
    <name evidence="4" type="ORF">GF867_04870</name>
</gene>
<dbReference type="InterPro" id="IPR036291">
    <property type="entry name" value="NAD(P)-bd_dom_sf"/>
</dbReference>
<evidence type="ECO:0000256" key="2">
    <source>
        <dbReference type="SAM" id="Phobius"/>
    </source>
</evidence>
<keyword evidence="2" id="KW-1133">Transmembrane helix</keyword>
<keyword evidence="2" id="KW-0812">Transmembrane</keyword>
<accession>A0A844C844</accession>
<reference evidence="4 5" key="1">
    <citation type="submission" date="2019-11" db="EMBL/GenBank/DDBJ databases">
        <title>Characterisation of Fundicoccus ignavus gen. nov. sp. nov., a novel genus of the family Aerococcaceae from bulk tank milk.</title>
        <authorList>
            <person name="Siebert A."/>
            <person name="Huptas C."/>
            <person name="Wenning M."/>
            <person name="Scherer S."/>
            <person name="Doll E.V."/>
        </authorList>
    </citation>
    <scope>NUCLEOTIDE SEQUENCE [LARGE SCALE GENOMIC DNA]</scope>
    <source>
        <strain evidence="4 5">DSM 109652</strain>
    </source>
</reference>
<dbReference type="RefSeq" id="WP_153832018.1">
    <property type="nucleotide sequence ID" value="NZ_WJQT01000004.1"/>
</dbReference>
<protein>
    <submittedName>
        <fullName evidence="4">NAD-dependent epimerase/dehydratase family protein</fullName>
    </submittedName>
</protein>
<keyword evidence="2" id="KW-0472">Membrane</keyword>
<dbReference type="InterPro" id="IPR029063">
    <property type="entry name" value="SAM-dependent_MTases_sf"/>
</dbReference>
<comment type="caution">
    <text evidence="4">The sequence shown here is derived from an EMBL/GenBank/DDBJ whole genome shotgun (WGS) entry which is preliminary data.</text>
</comment>
<dbReference type="EMBL" id="WJQT01000004">
    <property type="protein sequence ID" value="MRJ46903.1"/>
    <property type="molecule type" value="Genomic_DNA"/>
</dbReference>
<dbReference type="SUPFAM" id="SSF51735">
    <property type="entry name" value="NAD(P)-binding Rossmann-fold domains"/>
    <property type="match status" value="1"/>
</dbReference>
<evidence type="ECO:0000313" key="4">
    <source>
        <dbReference type="EMBL" id="MRJ46903.1"/>
    </source>
</evidence>
<feature type="transmembrane region" description="Helical" evidence="2">
    <location>
        <begin position="26"/>
        <end position="48"/>
    </location>
</feature>
<dbReference type="Pfam" id="PF02719">
    <property type="entry name" value="Polysacc_synt_2"/>
    <property type="match status" value="1"/>
</dbReference>